<evidence type="ECO:0000313" key="2">
    <source>
        <dbReference type="Proteomes" id="UP000656319"/>
    </source>
</evidence>
<name>A0ABM8NYN6_9BURK</name>
<proteinExistence type="predicted"/>
<comment type="caution">
    <text evidence="1">The sequence shown here is derived from an EMBL/GenBank/DDBJ whole genome shotgun (WGS) entry which is preliminary data.</text>
</comment>
<keyword evidence="2" id="KW-1185">Reference proteome</keyword>
<organism evidence="1 2">
    <name type="scientific">Paraburkholderia hiiakae</name>
    <dbReference type="NCBI Taxonomy" id="1081782"/>
    <lineage>
        <taxon>Bacteria</taxon>
        <taxon>Pseudomonadati</taxon>
        <taxon>Pseudomonadota</taxon>
        <taxon>Betaproteobacteria</taxon>
        <taxon>Burkholderiales</taxon>
        <taxon>Burkholderiaceae</taxon>
        <taxon>Paraburkholderia</taxon>
    </lineage>
</organism>
<sequence>MTGLLVENEVDCLSHQHKHRRRRPVIRRQRRKGAPYRANGLGPLAIANDVGVSVIVRHLIGANPTFECPGGDTCERLLVAEGV</sequence>
<dbReference type="EMBL" id="CAJHCQ010000014">
    <property type="protein sequence ID" value="CAD6549739.1"/>
    <property type="molecule type" value="Genomic_DNA"/>
</dbReference>
<gene>
    <name evidence="1" type="ORF">LMG27952_04898</name>
</gene>
<protein>
    <submittedName>
        <fullName evidence="1">Uncharacterized protein</fullName>
    </submittedName>
</protein>
<dbReference type="Proteomes" id="UP000656319">
    <property type="component" value="Unassembled WGS sequence"/>
</dbReference>
<reference evidence="1 2" key="1">
    <citation type="submission" date="2020-10" db="EMBL/GenBank/DDBJ databases">
        <authorList>
            <person name="Peeters C."/>
        </authorList>
    </citation>
    <scope>NUCLEOTIDE SEQUENCE [LARGE SCALE GENOMIC DNA]</scope>
    <source>
        <strain evidence="1 2">LMG 27952</strain>
    </source>
</reference>
<evidence type="ECO:0000313" key="1">
    <source>
        <dbReference type="EMBL" id="CAD6549739.1"/>
    </source>
</evidence>
<accession>A0ABM8NYN6</accession>